<dbReference type="InterPro" id="IPR009056">
    <property type="entry name" value="Cyt_c-like_dom"/>
</dbReference>
<dbReference type="InterPro" id="IPR036909">
    <property type="entry name" value="Cyt_c-like_dom_sf"/>
</dbReference>
<proteinExistence type="predicted"/>
<dbReference type="KEGG" id="snep:Enr13x_61950"/>
<dbReference type="SUPFAM" id="SSF49503">
    <property type="entry name" value="Cupredoxins"/>
    <property type="match status" value="1"/>
</dbReference>
<dbReference type="InterPro" id="IPR028871">
    <property type="entry name" value="BlueCu_1_BS"/>
</dbReference>
<dbReference type="SUPFAM" id="SSF46626">
    <property type="entry name" value="Cytochrome c"/>
    <property type="match status" value="1"/>
</dbReference>
<dbReference type="CDD" id="cd04233">
    <property type="entry name" value="Auracyanin"/>
    <property type="match status" value="1"/>
</dbReference>
<evidence type="ECO:0000256" key="5">
    <source>
        <dbReference type="ARBA" id="ARBA00023004"/>
    </source>
</evidence>
<dbReference type="Pfam" id="PF00127">
    <property type="entry name" value="Copper-bind"/>
    <property type="match status" value="1"/>
</dbReference>
<evidence type="ECO:0000256" key="3">
    <source>
        <dbReference type="ARBA" id="ARBA00022723"/>
    </source>
</evidence>
<keyword evidence="8" id="KW-0732">Signal</keyword>
<dbReference type="SUPFAM" id="SSF48431">
    <property type="entry name" value="Lipovitellin-phosvitin complex, superhelical domain"/>
    <property type="match status" value="1"/>
</dbReference>
<evidence type="ECO:0000256" key="1">
    <source>
        <dbReference type="ARBA" id="ARBA00022448"/>
    </source>
</evidence>
<organism evidence="10 11">
    <name type="scientific">Stieleria neptunia</name>
    <dbReference type="NCBI Taxonomy" id="2527979"/>
    <lineage>
        <taxon>Bacteria</taxon>
        <taxon>Pseudomonadati</taxon>
        <taxon>Planctomycetota</taxon>
        <taxon>Planctomycetia</taxon>
        <taxon>Pirellulales</taxon>
        <taxon>Pirellulaceae</taxon>
        <taxon>Stieleria</taxon>
    </lineage>
</organism>
<dbReference type="Proteomes" id="UP000319004">
    <property type="component" value="Chromosome"/>
</dbReference>
<dbReference type="InterPro" id="IPR011030">
    <property type="entry name" value="Lipovitellin_superhlx_dom"/>
</dbReference>
<evidence type="ECO:0000259" key="9">
    <source>
        <dbReference type="PROSITE" id="PS51007"/>
    </source>
</evidence>
<reference evidence="10 11" key="1">
    <citation type="submission" date="2019-03" db="EMBL/GenBank/DDBJ databases">
        <title>Deep-cultivation of Planctomycetes and their phenomic and genomic characterization uncovers novel biology.</title>
        <authorList>
            <person name="Wiegand S."/>
            <person name="Jogler M."/>
            <person name="Boedeker C."/>
            <person name="Pinto D."/>
            <person name="Vollmers J."/>
            <person name="Rivas-Marin E."/>
            <person name="Kohn T."/>
            <person name="Peeters S.H."/>
            <person name="Heuer A."/>
            <person name="Rast P."/>
            <person name="Oberbeckmann S."/>
            <person name="Bunk B."/>
            <person name="Jeske O."/>
            <person name="Meyerdierks A."/>
            <person name="Storesund J.E."/>
            <person name="Kallscheuer N."/>
            <person name="Luecker S."/>
            <person name="Lage O.M."/>
            <person name="Pohl T."/>
            <person name="Merkel B.J."/>
            <person name="Hornburger P."/>
            <person name="Mueller R.-W."/>
            <person name="Bruemmer F."/>
            <person name="Labrenz M."/>
            <person name="Spormann A.M."/>
            <person name="Op den Camp H."/>
            <person name="Overmann J."/>
            <person name="Amann R."/>
            <person name="Jetten M.S.M."/>
            <person name="Mascher T."/>
            <person name="Medema M.H."/>
            <person name="Devos D.P."/>
            <person name="Kaster A.-K."/>
            <person name="Ovreas L."/>
            <person name="Rohde M."/>
            <person name="Galperin M.Y."/>
            <person name="Jogler C."/>
        </authorList>
    </citation>
    <scope>NUCLEOTIDE SEQUENCE [LARGE SCALE GENOMIC DNA]</scope>
    <source>
        <strain evidence="10 11">Enr13</strain>
    </source>
</reference>
<evidence type="ECO:0000256" key="8">
    <source>
        <dbReference type="SAM" id="SignalP"/>
    </source>
</evidence>
<dbReference type="Gene3D" id="2.60.40.420">
    <property type="entry name" value="Cupredoxins - blue copper proteins"/>
    <property type="match status" value="1"/>
</dbReference>
<dbReference type="Pfam" id="PF00034">
    <property type="entry name" value="Cytochrom_C"/>
    <property type="match status" value="1"/>
</dbReference>
<dbReference type="RefSeq" id="WP_145390422.1">
    <property type="nucleotide sequence ID" value="NZ_CP037423.1"/>
</dbReference>
<dbReference type="GO" id="GO:0005507">
    <property type="term" value="F:copper ion binding"/>
    <property type="evidence" value="ECO:0007669"/>
    <property type="project" value="InterPro"/>
</dbReference>
<name>A0A518HZK8_9BACT</name>
<evidence type="ECO:0000256" key="4">
    <source>
        <dbReference type="ARBA" id="ARBA00022982"/>
    </source>
</evidence>
<dbReference type="OrthoDB" id="9814063at2"/>
<evidence type="ECO:0000256" key="2">
    <source>
        <dbReference type="ARBA" id="ARBA00022617"/>
    </source>
</evidence>
<dbReference type="EMBL" id="CP037423">
    <property type="protein sequence ID" value="QDV46286.1"/>
    <property type="molecule type" value="Genomic_DNA"/>
</dbReference>
<dbReference type="PANTHER" id="PTHR33546:SF1">
    <property type="entry name" value="LARGE, MULTIFUNCTIONAL SECRETED PROTEIN"/>
    <property type="match status" value="1"/>
</dbReference>
<dbReference type="AlphaFoldDB" id="A0A518HZK8"/>
<keyword evidence="3 7" id="KW-0479">Metal-binding</keyword>
<keyword evidence="2 7" id="KW-0349">Heme</keyword>
<evidence type="ECO:0000256" key="7">
    <source>
        <dbReference type="PROSITE-ProRule" id="PRU00433"/>
    </source>
</evidence>
<dbReference type="InterPro" id="IPR000923">
    <property type="entry name" value="BlueCu_1"/>
</dbReference>
<dbReference type="PROSITE" id="PS51007">
    <property type="entry name" value="CYTC"/>
    <property type="match status" value="1"/>
</dbReference>
<evidence type="ECO:0000313" key="11">
    <source>
        <dbReference type="Proteomes" id="UP000319004"/>
    </source>
</evidence>
<keyword evidence="4" id="KW-0249">Electron transport</keyword>
<evidence type="ECO:0000256" key="6">
    <source>
        <dbReference type="ARBA" id="ARBA00023008"/>
    </source>
</evidence>
<sequence precursor="true">MRSLSRLLLFAVAAQITFVAPCLAKDAEPPTIFLDKSPRIVAYQLGRLNDERLLLVPRSTDDKKYIPVYEAIVGRPAMAAGIRDEAFQALAKLKDSSVAAEMLAAITKSKMDTPDAKRLVDLLTGLMLKRPAAELTALKPVLSEVAGDDDPALRPIALAGLITAGDTAAARSIAESDADATIALLAAIRKLPNKKLKVAQRDYAVNQLESADSLDVKLAAIDALSRIPADQADTYQRLITQVEDAATRTAASRGLMRLPPGVFQTDSSLAAAQALVAFAEATPAAARTTDAFIDAMQLVDRLLTKIPPQQSRALRSRLREVTVRVVKIGTVEEEMRYDVPYFAVEAGRPVQILLENHDLMPHNLVITQPGALKGVAMAGLAAGPQGTGGLPYVPDSPNVIAASEMVAPDSATRITLTAPSAPGEYPYVCTFPQHWYRMYGVMVVVEDLDAWNQNPVEPANPLGSTRSFVQAWTLEDFAGDFDSDLRGRTPEIGEKVFNEASCVGCHKIKGVGGAVGPELTDTYTKWKSDHMGILREILVPSHKIDSKYAMQIILTVDGQTLSGIVVDENDDTVTLLTNPEAKEPVIILQDDIEVIKRSATSMMPKALMDQYTKDEVLDLMAYLKSVDEAQEK</sequence>
<feature type="signal peptide" evidence="8">
    <location>
        <begin position="1"/>
        <end position="24"/>
    </location>
</feature>
<keyword evidence="5 7" id="KW-0408">Iron</keyword>
<dbReference type="InterPro" id="IPR008972">
    <property type="entry name" value="Cupredoxin"/>
</dbReference>
<keyword evidence="1" id="KW-0813">Transport</keyword>
<dbReference type="NCBIfam" id="TIGR02603">
    <property type="entry name" value="CxxCH_TIGR02603"/>
    <property type="match status" value="1"/>
</dbReference>
<dbReference type="GO" id="GO:0020037">
    <property type="term" value="F:heme binding"/>
    <property type="evidence" value="ECO:0007669"/>
    <property type="project" value="InterPro"/>
</dbReference>
<accession>A0A518HZK8</accession>
<dbReference type="PANTHER" id="PTHR33546">
    <property type="entry name" value="LARGE, MULTIFUNCTIONAL SECRETED PROTEIN-RELATED"/>
    <property type="match status" value="1"/>
</dbReference>
<feature type="domain" description="Cytochrome c" evidence="9">
    <location>
        <begin position="488"/>
        <end position="627"/>
    </location>
</feature>
<dbReference type="GO" id="GO:0009055">
    <property type="term" value="F:electron transfer activity"/>
    <property type="evidence" value="ECO:0007669"/>
    <property type="project" value="InterPro"/>
</dbReference>
<feature type="chain" id="PRO_5021910636" evidence="8">
    <location>
        <begin position="25"/>
        <end position="632"/>
    </location>
</feature>
<keyword evidence="6" id="KW-0186">Copper</keyword>
<dbReference type="Gene3D" id="1.10.760.10">
    <property type="entry name" value="Cytochrome c-like domain"/>
    <property type="match status" value="1"/>
</dbReference>
<evidence type="ECO:0000313" key="10">
    <source>
        <dbReference type="EMBL" id="QDV46286.1"/>
    </source>
</evidence>
<protein>
    <submittedName>
        <fullName evidence="10">Auracyanin-A</fullName>
    </submittedName>
</protein>
<keyword evidence="11" id="KW-1185">Reference proteome</keyword>
<dbReference type="PROSITE" id="PS00196">
    <property type="entry name" value="COPPER_BLUE"/>
    <property type="match status" value="1"/>
</dbReference>
<gene>
    <name evidence="10" type="ORF">Enr13x_61950</name>
</gene>
<dbReference type="InterPro" id="IPR013427">
    <property type="entry name" value="Haem-bd_dom_put"/>
</dbReference>